<gene>
    <name evidence="1" type="ORF">C5U48_12870</name>
</gene>
<comment type="caution">
    <text evidence="1">The sequence shown here is derived from an EMBL/GenBank/DDBJ whole genome shotgun (WGS) entry which is preliminary data.</text>
</comment>
<sequence length="80" mass="7956">MRGLPTDQGRCPVIPAEHIERAKDDIAHGQPEAATAHALIAIAELLSANVVETYAAGVLAGGEATATAVGALLNGVGSGQ</sequence>
<organism evidence="1 2">
    <name type="scientific">Mycolicibacter virginiensis</name>
    <dbReference type="NCBI Taxonomy" id="1795032"/>
    <lineage>
        <taxon>Bacteria</taxon>
        <taxon>Bacillati</taxon>
        <taxon>Actinomycetota</taxon>
        <taxon>Actinomycetes</taxon>
        <taxon>Mycobacteriales</taxon>
        <taxon>Mycobacteriaceae</taxon>
        <taxon>Mycolicibacter</taxon>
    </lineage>
</organism>
<evidence type="ECO:0000313" key="2">
    <source>
        <dbReference type="Proteomes" id="UP000237911"/>
    </source>
</evidence>
<protein>
    <submittedName>
        <fullName evidence="1">Uncharacterized protein</fullName>
    </submittedName>
</protein>
<proteinExistence type="predicted"/>
<name>A0A9X7IM61_9MYCO</name>
<reference evidence="1 2" key="1">
    <citation type="submission" date="2018-02" db="EMBL/GenBank/DDBJ databases">
        <title>Draft genome sequence of Mycobacterium virginiense isolated from mud of a swine farm in Japan.</title>
        <authorList>
            <person name="Ohya K."/>
        </authorList>
    </citation>
    <scope>NUCLEOTIDE SEQUENCE [LARGE SCALE GENOMIC DNA]</scope>
    <source>
        <strain evidence="1 2">GF75</strain>
    </source>
</reference>
<dbReference type="EMBL" id="PUEV01000056">
    <property type="protein sequence ID" value="PQM51813.1"/>
    <property type="molecule type" value="Genomic_DNA"/>
</dbReference>
<dbReference type="AlphaFoldDB" id="A0A9X7IM61"/>
<keyword evidence="2" id="KW-1185">Reference proteome</keyword>
<dbReference type="Proteomes" id="UP000237911">
    <property type="component" value="Unassembled WGS sequence"/>
</dbReference>
<evidence type="ECO:0000313" key="1">
    <source>
        <dbReference type="EMBL" id="PQM51813.1"/>
    </source>
</evidence>
<accession>A0A9X7IM61</accession>